<evidence type="ECO:0000313" key="2">
    <source>
        <dbReference type="EMBL" id="CUH21196.1"/>
    </source>
</evidence>
<dbReference type="InterPro" id="IPR016181">
    <property type="entry name" value="Acyl_CoA_acyltransferase"/>
</dbReference>
<evidence type="ECO:0000313" key="3">
    <source>
        <dbReference type="Proteomes" id="UP000049455"/>
    </source>
</evidence>
<name>A0A0M7B7R0_9RHOB</name>
<evidence type="ECO:0000259" key="1">
    <source>
        <dbReference type="Pfam" id="PF21926"/>
    </source>
</evidence>
<protein>
    <recommendedName>
        <fullName evidence="1">N-acyl amino acid synthase FeeM catalytic core domain-containing protein</fullName>
    </recommendedName>
</protein>
<dbReference type="Gene3D" id="3.40.630.30">
    <property type="match status" value="1"/>
</dbReference>
<accession>A0A0M7B7R0</accession>
<dbReference type="EMBL" id="CYPR01000030">
    <property type="protein sequence ID" value="CUH21196.1"/>
    <property type="molecule type" value="Genomic_DNA"/>
</dbReference>
<feature type="domain" description="N-acyl amino acid synthase FeeM catalytic core" evidence="1">
    <location>
        <begin position="35"/>
        <end position="191"/>
    </location>
</feature>
<proteinExistence type="predicted"/>
<dbReference type="AlphaFoldDB" id="A0A0M7B7R0"/>
<keyword evidence="3" id="KW-1185">Reference proteome</keyword>
<dbReference type="SUPFAM" id="SSF55729">
    <property type="entry name" value="Acyl-CoA N-acyltransferases (Nat)"/>
    <property type="match status" value="1"/>
</dbReference>
<dbReference type="Pfam" id="PF21926">
    <property type="entry name" value="FeeM"/>
    <property type="match status" value="1"/>
</dbReference>
<organism evidence="2 3">
    <name type="scientific">Jannaschia seosinensis</name>
    <dbReference type="NCBI Taxonomy" id="313367"/>
    <lineage>
        <taxon>Bacteria</taxon>
        <taxon>Pseudomonadati</taxon>
        <taxon>Pseudomonadota</taxon>
        <taxon>Alphaproteobacteria</taxon>
        <taxon>Rhodobacterales</taxon>
        <taxon>Roseobacteraceae</taxon>
        <taxon>Jannaschia</taxon>
    </lineage>
</organism>
<gene>
    <name evidence="2" type="ORF">JSE7799_00543</name>
</gene>
<reference evidence="2 3" key="1">
    <citation type="submission" date="2015-09" db="EMBL/GenBank/DDBJ databases">
        <authorList>
            <person name="Jackson K.R."/>
            <person name="Lunt B.L."/>
            <person name="Fisher J.N.B."/>
            <person name="Gardner A.V."/>
            <person name="Bailey M.E."/>
            <person name="Deus L.M."/>
            <person name="Earl A.S."/>
            <person name="Gibby P.D."/>
            <person name="Hartmann K.A."/>
            <person name="Liu J.E."/>
            <person name="Manci A.M."/>
            <person name="Nielsen D.A."/>
            <person name="Solomon M.B."/>
            <person name="Breakwell D.P."/>
            <person name="Burnett S.H."/>
            <person name="Grose J.H."/>
        </authorList>
    </citation>
    <scope>NUCLEOTIDE SEQUENCE [LARGE SCALE GENOMIC DNA]</scope>
    <source>
        <strain evidence="2 3">CECT 7799</strain>
    </source>
</reference>
<dbReference type="OrthoDB" id="9812697at2"/>
<dbReference type="Proteomes" id="UP000049455">
    <property type="component" value="Unassembled WGS sequence"/>
</dbReference>
<dbReference type="InterPro" id="IPR054597">
    <property type="entry name" value="FeeM_cat"/>
</dbReference>
<sequence>MGYSDTKLNFLVSKRLGESRGFDHFLARTPAQREAIFKLRYDAYYSQGLIYGNDESSLSDWQDDEKTSLIYGITLHGRLVSTIRLSVISRTQKACLTYSMFKNHCDSIVDKGESILDGSRLAVNCSSALRRSVILYTLSLTAACSVSVNATWGSIIARHRHAPFYERYGFDLVIGPFTYPGARASTSLMMIELPVSTMSHLSGTHKNRMEGLQLSA</sequence>